<name>A0ABP8BFM0_9ACTN</name>
<dbReference type="InterPro" id="IPR006026">
    <property type="entry name" value="Peptidase_Metallo"/>
</dbReference>
<dbReference type="EMBL" id="BAABAQ010000014">
    <property type="protein sequence ID" value="GAA4205191.1"/>
    <property type="molecule type" value="Genomic_DNA"/>
</dbReference>
<dbReference type="Proteomes" id="UP001501251">
    <property type="component" value="Unassembled WGS sequence"/>
</dbReference>
<organism evidence="3 4">
    <name type="scientific">Streptosporangium oxazolinicum</name>
    <dbReference type="NCBI Taxonomy" id="909287"/>
    <lineage>
        <taxon>Bacteria</taxon>
        <taxon>Bacillati</taxon>
        <taxon>Actinomycetota</taxon>
        <taxon>Actinomycetes</taxon>
        <taxon>Streptosporangiales</taxon>
        <taxon>Streptosporangiaceae</taxon>
        <taxon>Streptosporangium</taxon>
    </lineage>
</organism>
<proteinExistence type="predicted"/>
<feature type="domain" description="Peptidase metallopeptidase" evidence="2">
    <location>
        <begin position="36"/>
        <end position="183"/>
    </location>
</feature>
<dbReference type="SUPFAM" id="SSF55486">
    <property type="entry name" value="Metalloproteases ('zincins'), catalytic domain"/>
    <property type="match status" value="1"/>
</dbReference>
<evidence type="ECO:0000313" key="4">
    <source>
        <dbReference type="Proteomes" id="UP001501251"/>
    </source>
</evidence>
<accession>A0ABP8BFM0</accession>
<comment type="caution">
    <text evidence="3">The sequence shown here is derived from an EMBL/GenBank/DDBJ whole genome shotgun (WGS) entry which is preliminary data.</text>
</comment>
<gene>
    <name evidence="3" type="ORF">GCM10022252_65370</name>
</gene>
<protein>
    <recommendedName>
        <fullName evidence="2">Peptidase metallopeptidase domain-containing protein</fullName>
    </recommendedName>
</protein>
<dbReference type="InterPro" id="IPR001506">
    <property type="entry name" value="Peptidase_M12A"/>
</dbReference>
<dbReference type="InterPro" id="IPR024079">
    <property type="entry name" value="MetalloPept_cat_dom_sf"/>
</dbReference>
<dbReference type="SMART" id="SM00235">
    <property type="entry name" value="ZnMc"/>
    <property type="match status" value="1"/>
</dbReference>
<dbReference type="Pfam" id="PF01400">
    <property type="entry name" value="Astacin"/>
    <property type="match status" value="1"/>
</dbReference>
<evidence type="ECO:0000256" key="1">
    <source>
        <dbReference type="SAM" id="MobiDB-lite"/>
    </source>
</evidence>
<evidence type="ECO:0000259" key="2">
    <source>
        <dbReference type="SMART" id="SM00235"/>
    </source>
</evidence>
<sequence>MRADDTRVRHCSLPPYPAHTPPDGLEGRRREALLSGRRAWLNGTVLHYCFLSRQRDGGQGDGGRYDGEQREAVRRGFQEWKDLGIGLEFAEVADRTEAEVRIGFRRDAGSWSAVGRDALRVGTASRTVNFGWDLTGPHGRGAVLHQIGHVIGMVHEHQSPYSGILWDEEAVYEDLAGPPNLWPRSRTFHNVIRRLDESETNGPVWDPLSVMGYRFGPGLILEPPCYRAGIAPPGTVSELDAAFARRWYPLPGAEPPELSPFRSAPLGTETGEQRDFVIAPRATRDYTVGVFGECDTVLVLFEEVGGDLRYLAGDDDGGHPRNASLRVHLLRDRRYVLRARVHSCWGPGQAAVMCW</sequence>
<feature type="region of interest" description="Disordered" evidence="1">
    <location>
        <begin position="1"/>
        <end position="25"/>
    </location>
</feature>
<reference evidence="4" key="1">
    <citation type="journal article" date="2019" name="Int. J. Syst. Evol. Microbiol.">
        <title>The Global Catalogue of Microorganisms (GCM) 10K type strain sequencing project: providing services to taxonomists for standard genome sequencing and annotation.</title>
        <authorList>
            <consortium name="The Broad Institute Genomics Platform"/>
            <consortium name="The Broad Institute Genome Sequencing Center for Infectious Disease"/>
            <person name="Wu L."/>
            <person name="Ma J."/>
        </authorList>
    </citation>
    <scope>NUCLEOTIDE SEQUENCE [LARGE SCALE GENOMIC DNA]</scope>
    <source>
        <strain evidence="4">JCM 17388</strain>
    </source>
</reference>
<dbReference type="Gene3D" id="3.40.390.10">
    <property type="entry name" value="Collagenase (Catalytic Domain)"/>
    <property type="match status" value="1"/>
</dbReference>
<evidence type="ECO:0000313" key="3">
    <source>
        <dbReference type="EMBL" id="GAA4205191.1"/>
    </source>
</evidence>
<keyword evidence="4" id="KW-1185">Reference proteome</keyword>